<evidence type="ECO:0000313" key="1">
    <source>
        <dbReference type="EMBL" id="MBA2226369.1"/>
    </source>
</evidence>
<dbReference type="AlphaFoldDB" id="A0A7V8VE42"/>
<proteinExistence type="predicted"/>
<gene>
    <name evidence="1" type="ORF">H0921_09380</name>
</gene>
<comment type="caution">
    <text evidence="1">The sequence shown here is derived from an EMBL/GenBank/DDBJ whole genome shotgun (WGS) entry which is preliminary data.</text>
</comment>
<protein>
    <submittedName>
        <fullName evidence="1">Uncharacterized protein</fullName>
    </submittedName>
</protein>
<dbReference type="EMBL" id="JACEFB010000005">
    <property type="protein sequence ID" value="MBA2226369.1"/>
    <property type="molecule type" value="Genomic_DNA"/>
</dbReference>
<name>A0A7V8VE42_9BACT</name>
<evidence type="ECO:0000313" key="2">
    <source>
        <dbReference type="Proteomes" id="UP000542342"/>
    </source>
</evidence>
<accession>A0A7V8VE42</accession>
<sequence length="356" mass="39004">MPPAVPPGMPPVAPPPRVLDELVMPFAVPTAAGGFQGRSFNESFDGDLLAAFYRRTIVSRQTEIRQVDTRIIRDYQGNVIRLPIFAPVVVEHRRQVLIPVGTRYNGISITDNDSPRPTDRLYYHHSYYDGIAAQLNPGFGNVTLHRPLIGFEKTFLNGDASIGVRLPFVQMHTPGGLADEQGAGDLTILTKYAFINDLVTGDVVSAGLIITTPTGVGNVLLADGTRVPRSTLLQPWVGFINVFGGWYVQGVSAIIVPTDRRDTTLLTNSLAAGWWLYRAPADRLIRGVVPVVEVHLRTPLNNRNRDGVVFVPDMLNITSGVHIRFPFATLGGAISVPTIAPRPWNVEALANLTIWY</sequence>
<reference evidence="1 2" key="1">
    <citation type="submission" date="2020-07" db="EMBL/GenBank/DDBJ databases">
        <title>Thermogemmata thermophila gen. nov., sp. nov., a novel moderate thermophilic planctomycete from a Kamchatka hot spring.</title>
        <authorList>
            <person name="Elcheninov A.G."/>
            <person name="Podosokorskaya O.A."/>
            <person name="Kovaleva O.L."/>
            <person name="Novikov A."/>
            <person name="Bonch-Osmolovskaya E.A."/>
            <person name="Toshchakov S.V."/>
            <person name="Kublanov I.V."/>
        </authorList>
    </citation>
    <scope>NUCLEOTIDE SEQUENCE [LARGE SCALE GENOMIC DNA]</scope>
    <source>
        <strain evidence="1 2">2918</strain>
    </source>
</reference>
<dbReference type="RefSeq" id="WP_194537799.1">
    <property type="nucleotide sequence ID" value="NZ_JACEFB010000005.1"/>
</dbReference>
<organism evidence="1 2">
    <name type="scientific">Thermogemmata fonticola</name>
    <dbReference type="NCBI Taxonomy" id="2755323"/>
    <lineage>
        <taxon>Bacteria</taxon>
        <taxon>Pseudomonadati</taxon>
        <taxon>Planctomycetota</taxon>
        <taxon>Planctomycetia</taxon>
        <taxon>Gemmatales</taxon>
        <taxon>Gemmataceae</taxon>
        <taxon>Thermogemmata</taxon>
    </lineage>
</organism>
<dbReference type="Proteomes" id="UP000542342">
    <property type="component" value="Unassembled WGS sequence"/>
</dbReference>
<keyword evidence="2" id="KW-1185">Reference proteome</keyword>